<organism evidence="2 3">
    <name type="scientific">Enhydrobacter aerosaccus</name>
    <dbReference type="NCBI Taxonomy" id="225324"/>
    <lineage>
        <taxon>Bacteria</taxon>
        <taxon>Pseudomonadati</taxon>
        <taxon>Pseudomonadota</taxon>
        <taxon>Alphaproteobacteria</taxon>
        <taxon>Hyphomicrobiales</taxon>
        <taxon>Enhydrobacter</taxon>
    </lineage>
</organism>
<name>A0A1T4KE19_9HYPH</name>
<sequence length="260" mass="28308">MVDWLYSFPELVLAAMFSAALMIPLVVLPWLIRRLSILKPSPERTSFTQPIASTLFNIASLVLAFSLVQAQGNDRQLDTLATSEAVAINNLDRLLARYGDPAAVAVRPTLLAYAEAIVRDEWQAMLKGRDSTATRLAFRDVSQGVLALTPQPGRQTILYAEAVKSLDGIADMRQARLGSVSVRLPALYWFAVAFAIGVLILINCTLDSKGFRTVVLVAQAAVLGLFVGVVFITDQPYKGESGLKPDELVKVIGFMKARDA</sequence>
<feature type="transmembrane region" description="Helical" evidence="1">
    <location>
        <begin position="186"/>
        <end position="206"/>
    </location>
</feature>
<dbReference type="OrthoDB" id="7375424at2"/>
<accession>A0A1T4KE19</accession>
<evidence type="ECO:0008006" key="4">
    <source>
        <dbReference type="Google" id="ProtNLM"/>
    </source>
</evidence>
<dbReference type="RefSeq" id="WP_085932594.1">
    <property type="nucleotide sequence ID" value="NZ_FUWJ01000001.1"/>
</dbReference>
<evidence type="ECO:0000313" key="2">
    <source>
        <dbReference type="EMBL" id="SJZ40650.1"/>
    </source>
</evidence>
<evidence type="ECO:0000256" key="1">
    <source>
        <dbReference type="SAM" id="Phobius"/>
    </source>
</evidence>
<dbReference type="InterPro" id="IPR025333">
    <property type="entry name" value="DUF4239"/>
</dbReference>
<gene>
    <name evidence="2" type="ORF">SAMN02745126_00913</name>
</gene>
<keyword evidence="1" id="KW-1133">Transmembrane helix</keyword>
<dbReference type="AlphaFoldDB" id="A0A1T4KE19"/>
<dbReference type="EMBL" id="FUWJ01000001">
    <property type="protein sequence ID" value="SJZ40650.1"/>
    <property type="molecule type" value="Genomic_DNA"/>
</dbReference>
<proteinExistence type="predicted"/>
<keyword evidence="1" id="KW-0812">Transmembrane</keyword>
<dbReference type="STRING" id="225324.SAMN02745126_00913"/>
<protein>
    <recommendedName>
        <fullName evidence="4">DUF4239 domain-containing protein</fullName>
    </recommendedName>
</protein>
<evidence type="ECO:0000313" key="3">
    <source>
        <dbReference type="Proteomes" id="UP000190092"/>
    </source>
</evidence>
<keyword evidence="1" id="KW-0472">Membrane</keyword>
<feature type="transmembrane region" description="Helical" evidence="1">
    <location>
        <begin position="213"/>
        <end position="233"/>
    </location>
</feature>
<dbReference type="Pfam" id="PF14023">
    <property type="entry name" value="Bestrophin-like"/>
    <property type="match status" value="1"/>
</dbReference>
<reference evidence="3" key="1">
    <citation type="submission" date="2017-02" db="EMBL/GenBank/DDBJ databases">
        <authorList>
            <person name="Varghese N."/>
            <person name="Submissions S."/>
        </authorList>
    </citation>
    <scope>NUCLEOTIDE SEQUENCE [LARGE SCALE GENOMIC DNA]</scope>
    <source>
        <strain evidence="3">ATCC 27094</strain>
    </source>
</reference>
<feature type="transmembrane region" description="Helical" evidence="1">
    <location>
        <begin position="12"/>
        <end position="31"/>
    </location>
</feature>
<keyword evidence="3" id="KW-1185">Reference proteome</keyword>
<dbReference type="Proteomes" id="UP000190092">
    <property type="component" value="Unassembled WGS sequence"/>
</dbReference>